<protein>
    <recommendedName>
        <fullName evidence="2">Gp28/Gp37-like domain-containing protein</fullName>
    </recommendedName>
</protein>
<keyword evidence="4" id="KW-1185">Reference proteome</keyword>
<accession>A0A0G3GTV1</accession>
<gene>
    <name evidence="3" type="ORF">CMUST_01260</name>
</gene>
<evidence type="ECO:0000313" key="4">
    <source>
        <dbReference type="Proteomes" id="UP000035199"/>
    </source>
</evidence>
<sequence length="546" mass="61649">MTTRTQEIWEQGQRQRDERKRQRLTPGLIRIWDGDWNYRATITDAIESSFQWKLNDTGHGIVTLPIDNPTGKWIMDYRNRQKKNIHITMDKDGARWSGRLKTAKITKTPAGQRYYELEVLHDYEELKHVYIWPNPFLPDVLQFPRAYVLMGPTIWVLKTALMMNLWRLTGTAWKFPDDPMEARQWIKAFQPQQWSMLVKPDKVFGDDTSPWTVISARMKTFHELAAPKLADAHLMVTCTRYLEGDPDPWEGHKCRHGALIFDIVDKSGWWTPTGTATSGNIFHGLVRTIQEVVGKVDTTHAITAAPGEVAEYTKPNFLSTVVGAPYVVYREGKITGIESSSFSWAPATTVQAICGGHSAYGVNEAISAAVQFAGNALGTMVLLPTAGTIADTLLQPIYADTIAAWNTWKSQQRARELGWSHYYETFSEGADKAYTFSSITALRKAFWDTREKVSHRLVIADGAPWFVGENGKGHFFLGDRIGATIVGLPEDQIVVEQVSELKYVTSRDSRGWEIICGDKESQESPLENTIRRVRNAMGAIHDLGVV</sequence>
<dbReference type="AlphaFoldDB" id="A0A0G3GTV1"/>
<dbReference type="EMBL" id="CP011542">
    <property type="protein sequence ID" value="AKK04601.1"/>
    <property type="molecule type" value="Genomic_DNA"/>
</dbReference>
<dbReference type="Proteomes" id="UP000035199">
    <property type="component" value="Chromosome"/>
</dbReference>
<dbReference type="InterPro" id="IPR029432">
    <property type="entry name" value="Gp28/Gp37-like_dom"/>
</dbReference>
<evidence type="ECO:0000259" key="2">
    <source>
        <dbReference type="Pfam" id="PF14594"/>
    </source>
</evidence>
<reference evidence="4" key="2">
    <citation type="submission" date="2015-05" db="EMBL/GenBank/DDBJ databases">
        <title>Complete genome sequence of Corynebacterium mustelae DSM 45274, isolated from various tissues of a male ferret with lethal sepsis.</title>
        <authorList>
            <person name="Ruckert C."/>
            <person name="Albersmeier A."/>
            <person name="Winkler A."/>
            <person name="Tauch A."/>
        </authorList>
    </citation>
    <scope>NUCLEOTIDE SEQUENCE [LARGE SCALE GENOMIC DNA]</scope>
    <source>
        <strain evidence="4">DSM 45274</strain>
    </source>
</reference>
<name>A0A0G3GTV1_9CORY</name>
<evidence type="ECO:0000256" key="1">
    <source>
        <dbReference type="SAM" id="MobiDB-lite"/>
    </source>
</evidence>
<dbReference type="PATRIC" id="fig|571915.4.peg.257"/>
<organism evidence="3 4">
    <name type="scientific">Corynebacterium mustelae</name>
    <dbReference type="NCBI Taxonomy" id="571915"/>
    <lineage>
        <taxon>Bacteria</taxon>
        <taxon>Bacillati</taxon>
        <taxon>Actinomycetota</taxon>
        <taxon>Actinomycetes</taxon>
        <taxon>Mycobacteriales</taxon>
        <taxon>Corynebacteriaceae</taxon>
        <taxon>Corynebacterium</taxon>
    </lineage>
</organism>
<feature type="region of interest" description="Disordered" evidence="1">
    <location>
        <begin position="1"/>
        <end position="20"/>
    </location>
</feature>
<dbReference type="OrthoDB" id="4410004at2"/>
<dbReference type="KEGG" id="cmv:CMUST_01260"/>
<reference evidence="3 4" key="1">
    <citation type="journal article" date="2015" name="Genome Announc.">
        <title>Complete Genome Sequence of the Type Strain Corynebacterium mustelae DSM 45274, Isolated from Various Tissues of a Male Ferret with Lethal Sepsis.</title>
        <authorList>
            <person name="Ruckert C."/>
            <person name="Eimer J."/>
            <person name="Winkler A."/>
            <person name="Tauch A."/>
        </authorList>
    </citation>
    <scope>NUCLEOTIDE SEQUENCE [LARGE SCALE GENOMIC DNA]</scope>
    <source>
        <strain evidence="3 4">DSM 45274</strain>
    </source>
</reference>
<dbReference type="STRING" id="571915.CMUST_01260"/>
<feature type="domain" description="Gp28/Gp37-like" evidence="2">
    <location>
        <begin position="29"/>
        <end position="518"/>
    </location>
</feature>
<evidence type="ECO:0000313" key="3">
    <source>
        <dbReference type="EMBL" id="AKK04601.1"/>
    </source>
</evidence>
<proteinExistence type="predicted"/>
<dbReference type="RefSeq" id="WP_047260987.1">
    <property type="nucleotide sequence ID" value="NZ_CP011542.1"/>
</dbReference>
<dbReference type="Pfam" id="PF14594">
    <property type="entry name" value="Sipho_Gp37"/>
    <property type="match status" value="1"/>
</dbReference>